<protein>
    <submittedName>
        <fullName evidence="2">Uncharacterized protein</fullName>
    </submittedName>
</protein>
<name>A0A7W9L4W6_BREVE</name>
<dbReference type="RefSeq" id="WP_184278376.1">
    <property type="nucleotide sequence ID" value="NZ_JACHLJ010000001.1"/>
</dbReference>
<comment type="caution">
    <text evidence="2">The sequence shown here is derived from an EMBL/GenBank/DDBJ whole genome shotgun (WGS) entry which is preliminary data.</text>
</comment>
<evidence type="ECO:0000313" key="2">
    <source>
        <dbReference type="EMBL" id="MBB5770757.1"/>
    </source>
</evidence>
<organism evidence="2 3">
    <name type="scientific">Brevundimonas vesicularis</name>
    <name type="common">Pseudomonas vesicularis</name>
    <dbReference type="NCBI Taxonomy" id="41276"/>
    <lineage>
        <taxon>Bacteria</taxon>
        <taxon>Pseudomonadati</taxon>
        <taxon>Pseudomonadota</taxon>
        <taxon>Alphaproteobacteria</taxon>
        <taxon>Caulobacterales</taxon>
        <taxon>Caulobacteraceae</taxon>
        <taxon>Brevundimonas</taxon>
    </lineage>
</organism>
<sequence>MSFSAVALAALITTGAQAQDPGQPPPTDLEEITVEGQSPRQAARQFVQRVATAPAGARLGRWNTPLCVSVAGLKAPYGQMLADRIGEIAHDLEIRVGEPGCSANVLIIATEDGPSVASALVEGWRRRFRPPIDNTNMGLAALERFKTNDAPVRWWHISLPVSADTGQLAARVAGEEPPSIGSRNVSRMRSPLRYDLNSATVVIDMTKADGVLLPALMDYAAMVVLAQVDPRADYSDQPTVLNLFGDPQNVTGLTDWDRAYLQALYEAEPDRASAAAQEAAVAERLQKGRRAAANRQDAQPD</sequence>
<reference evidence="2 3" key="1">
    <citation type="submission" date="2020-08" db="EMBL/GenBank/DDBJ databases">
        <title>Functional genomics of gut bacteria from endangered species of beetles.</title>
        <authorList>
            <person name="Carlos-Shanley C."/>
        </authorList>
    </citation>
    <scope>NUCLEOTIDE SEQUENCE [LARGE SCALE GENOMIC DNA]</scope>
    <source>
        <strain evidence="2 3">S00192</strain>
    </source>
</reference>
<proteinExistence type="predicted"/>
<accession>A0A7W9L4W6</accession>
<dbReference type="AlphaFoldDB" id="A0A7W9L4W6"/>
<dbReference type="EMBL" id="JACHLJ010000001">
    <property type="protein sequence ID" value="MBB5770757.1"/>
    <property type="molecule type" value="Genomic_DNA"/>
</dbReference>
<evidence type="ECO:0000313" key="3">
    <source>
        <dbReference type="Proteomes" id="UP000556201"/>
    </source>
</evidence>
<evidence type="ECO:0000256" key="1">
    <source>
        <dbReference type="SAM" id="SignalP"/>
    </source>
</evidence>
<keyword evidence="1" id="KW-0732">Signal</keyword>
<gene>
    <name evidence="2" type="ORF">HNP47_000726</name>
</gene>
<feature type="chain" id="PRO_5031558289" evidence="1">
    <location>
        <begin position="19"/>
        <end position="301"/>
    </location>
</feature>
<feature type="signal peptide" evidence="1">
    <location>
        <begin position="1"/>
        <end position="18"/>
    </location>
</feature>
<dbReference type="Proteomes" id="UP000556201">
    <property type="component" value="Unassembled WGS sequence"/>
</dbReference>